<dbReference type="InterPro" id="IPR036691">
    <property type="entry name" value="Endo/exonu/phosph_ase_sf"/>
</dbReference>
<dbReference type="EMBL" id="ACPB03027615">
    <property type="status" value="NOT_ANNOTATED_CDS"/>
    <property type="molecule type" value="Genomic_DNA"/>
</dbReference>
<dbReference type="EnsemblMetazoa" id="RPRC000807-RA">
    <property type="protein sequence ID" value="RPRC000807-PA"/>
    <property type="gene ID" value="RPRC000807"/>
</dbReference>
<accession>T1H9V3</accession>
<dbReference type="InParanoid" id="T1H9V3"/>
<dbReference type="AlphaFoldDB" id="T1H9V3"/>
<dbReference type="eggNOG" id="ENOG502S130">
    <property type="taxonomic scope" value="Eukaryota"/>
</dbReference>
<evidence type="ECO:0000313" key="1">
    <source>
        <dbReference type="EnsemblMetazoa" id="RPRC000807-PA"/>
    </source>
</evidence>
<name>T1H9V3_RHOPR</name>
<sequence length="402" mass="45380">MASKKLQQEVNYGEEEFFIKMSNLLDSKMATLVEQHIVRIEGKIDTLISENNNLNKEILSLKEENKVIKNNLQVLLRKSKAKTLIIGGLGGVKEGNYLNSVQEFFSKVLGVSDIMIDRVFLIREGKLVVVELLKVSDVQQILRNVNKLKGTGIWINKDLSYQDRGSHWREDFEGVYDFVSNCQVNIVIVGDLNIRIGNAQIVPAEIIESKSKVNVERSSKDKVVNSKGKMFLELCDNYNCLVLNGRTQGDLCGEFTYVGGQGCSVNDICAVSYALLDRIYDFKVIPKLFSDHMPICLTLNLNIQFKKDLLLPLLPKLQWTTIDKHNFKNKLEESAFDSPDRNHLYCKLYNLGLSTKFINVLQGLYRNTESSVWTVDGVTSSFPTGTGLKQGCLLSPMLFLCS</sequence>
<keyword evidence="2" id="KW-1185">Reference proteome</keyword>
<dbReference type="Proteomes" id="UP000015103">
    <property type="component" value="Unassembled WGS sequence"/>
</dbReference>
<evidence type="ECO:0008006" key="3">
    <source>
        <dbReference type="Google" id="ProtNLM"/>
    </source>
</evidence>
<dbReference type="SUPFAM" id="SSF56219">
    <property type="entry name" value="DNase I-like"/>
    <property type="match status" value="1"/>
</dbReference>
<dbReference type="Gene3D" id="3.60.10.10">
    <property type="entry name" value="Endonuclease/exonuclease/phosphatase"/>
    <property type="match status" value="1"/>
</dbReference>
<evidence type="ECO:0000313" key="2">
    <source>
        <dbReference type="Proteomes" id="UP000015103"/>
    </source>
</evidence>
<organism evidence="1 2">
    <name type="scientific">Rhodnius prolixus</name>
    <name type="common">Triatomid bug</name>
    <dbReference type="NCBI Taxonomy" id="13249"/>
    <lineage>
        <taxon>Eukaryota</taxon>
        <taxon>Metazoa</taxon>
        <taxon>Ecdysozoa</taxon>
        <taxon>Arthropoda</taxon>
        <taxon>Hexapoda</taxon>
        <taxon>Insecta</taxon>
        <taxon>Pterygota</taxon>
        <taxon>Neoptera</taxon>
        <taxon>Paraneoptera</taxon>
        <taxon>Hemiptera</taxon>
        <taxon>Heteroptera</taxon>
        <taxon>Panheteroptera</taxon>
        <taxon>Cimicomorpha</taxon>
        <taxon>Reduviidae</taxon>
        <taxon>Triatominae</taxon>
        <taxon>Rhodnius</taxon>
    </lineage>
</organism>
<protein>
    <recommendedName>
        <fullName evidence="3">Reverse transcriptase domain-containing protein</fullName>
    </recommendedName>
</protein>
<dbReference type="HOGENOM" id="CLU_685718_0_0_1"/>
<proteinExistence type="predicted"/>
<dbReference type="VEuPathDB" id="VectorBase:RPRC000807"/>
<reference evidence="1" key="1">
    <citation type="submission" date="2015-05" db="UniProtKB">
        <authorList>
            <consortium name="EnsemblMetazoa"/>
        </authorList>
    </citation>
    <scope>IDENTIFICATION</scope>
</reference>
<dbReference type="STRING" id="13249.T1H9V3"/>